<keyword evidence="3" id="KW-0687">Ribonucleoprotein</keyword>
<dbReference type="InterPro" id="IPR037147">
    <property type="entry name" value="Ribosomal_bL28_sf"/>
</dbReference>
<organism evidence="4 5">
    <name type="scientific">Candidatus Sungiibacteriota bacterium</name>
    <dbReference type="NCBI Taxonomy" id="2750080"/>
    <lineage>
        <taxon>Bacteria</taxon>
        <taxon>Candidatus Sungiibacteriota</taxon>
    </lineage>
</organism>
<reference evidence="4" key="1">
    <citation type="submission" date="2020-07" db="EMBL/GenBank/DDBJ databases">
        <title>Huge and variable diversity of episymbiotic CPR bacteria and DPANN archaea in groundwater ecosystems.</title>
        <authorList>
            <person name="He C.Y."/>
            <person name="Keren R."/>
            <person name="Whittaker M."/>
            <person name="Farag I.F."/>
            <person name="Doudna J."/>
            <person name="Cate J.H.D."/>
            <person name="Banfield J.F."/>
        </authorList>
    </citation>
    <scope>NUCLEOTIDE SEQUENCE</scope>
    <source>
        <strain evidence="4">NC_groundwater_1225_Ag_S-0.1um_56_177</strain>
    </source>
</reference>
<accession>A0A933DS17</accession>
<dbReference type="Gene3D" id="2.30.170.40">
    <property type="entry name" value="Ribosomal protein L28/L24"/>
    <property type="match status" value="1"/>
</dbReference>
<evidence type="ECO:0000313" key="5">
    <source>
        <dbReference type="Proteomes" id="UP000756703"/>
    </source>
</evidence>
<dbReference type="GO" id="GO:1990904">
    <property type="term" value="C:ribonucleoprotein complex"/>
    <property type="evidence" value="ECO:0007669"/>
    <property type="project" value="UniProtKB-KW"/>
</dbReference>
<dbReference type="AlphaFoldDB" id="A0A933DS17"/>
<evidence type="ECO:0000313" key="4">
    <source>
        <dbReference type="EMBL" id="MBI4132730.1"/>
    </source>
</evidence>
<dbReference type="GO" id="GO:0005840">
    <property type="term" value="C:ribosome"/>
    <property type="evidence" value="ECO:0007669"/>
    <property type="project" value="UniProtKB-KW"/>
</dbReference>
<dbReference type="InterPro" id="IPR034704">
    <property type="entry name" value="Ribosomal_bL28/bL31-like_sf"/>
</dbReference>
<protein>
    <submittedName>
        <fullName evidence="4">50S ribosomal protein L28</fullName>
    </submittedName>
</protein>
<gene>
    <name evidence="4" type="ORF">HY473_01350</name>
</gene>
<proteinExistence type="inferred from homology"/>
<dbReference type="InterPro" id="IPR026569">
    <property type="entry name" value="Ribosomal_bL28"/>
</dbReference>
<dbReference type="Proteomes" id="UP000756703">
    <property type="component" value="Unassembled WGS sequence"/>
</dbReference>
<dbReference type="EMBL" id="JACQMI010000011">
    <property type="protein sequence ID" value="MBI4132730.1"/>
    <property type="molecule type" value="Genomic_DNA"/>
</dbReference>
<evidence type="ECO:0000256" key="3">
    <source>
        <dbReference type="ARBA" id="ARBA00023274"/>
    </source>
</evidence>
<comment type="caution">
    <text evidence="4">The sequence shown here is derived from an EMBL/GenBank/DDBJ whole genome shotgun (WGS) entry which is preliminary data.</text>
</comment>
<name>A0A933DS17_9BACT</name>
<dbReference type="PANTHER" id="PTHR39080">
    <property type="entry name" value="50S RIBOSOMAL PROTEIN L28"/>
    <property type="match status" value="1"/>
</dbReference>
<comment type="similarity">
    <text evidence="1">Belongs to the bacterial ribosomal protein bL28 family.</text>
</comment>
<dbReference type="SUPFAM" id="SSF143800">
    <property type="entry name" value="L28p-like"/>
    <property type="match status" value="1"/>
</dbReference>
<dbReference type="InterPro" id="IPR050096">
    <property type="entry name" value="Bacterial_rp_bL28"/>
</dbReference>
<evidence type="ECO:0000256" key="1">
    <source>
        <dbReference type="ARBA" id="ARBA00008760"/>
    </source>
</evidence>
<dbReference type="GO" id="GO:0003735">
    <property type="term" value="F:structural constituent of ribosome"/>
    <property type="evidence" value="ECO:0007669"/>
    <property type="project" value="InterPro"/>
</dbReference>
<evidence type="ECO:0000256" key="2">
    <source>
        <dbReference type="ARBA" id="ARBA00022980"/>
    </source>
</evidence>
<dbReference type="PANTHER" id="PTHR39080:SF1">
    <property type="entry name" value="LARGE RIBOSOMAL SUBUNIT PROTEIN BL28A"/>
    <property type="match status" value="1"/>
</dbReference>
<dbReference type="Pfam" id="PF00830">
    <property type="entry name" value="Ribosomal_L28"/>
    <property type="match status" value="1"/>
</dbReference>
<keyword evidence="2 4" id="KW-0689">Ribosomal protein</keyword>
<sequence>MARRCSFCGRGANNANSRSKSNIATKRLQKPNLQKFKIGHLTVLSCTRCKRTMNKPERVMQKEA</sequence>